<dbReference type="AlphaFoldDB" id="A0A6A6ZCF9"/>
<reference evidence="1 3" key="1">
    <citation type="journal article" date="2020" name="Stud. Mycol.">
        <title>101 Dothideomycetes genomes: a test case for predicting lifestyles and emergence of pathogens.</title>
        <authorList>
            <person name="Haridas S."/>
            <person name="Albert R."/>
            <person name="Binder M."/>
            <person name="Bloem J."/>
            <person name="Labutti K."/>
            <person name="Salamov A."/>
            <person name="Andreopoulos B."/>
            <person name="Baker S."/>
            <person name="Barry K."/>
            <person name="Bills G."/>
            <person name="Bluhm B."/>
            <person name="Cannon C."/>
            <person name="Castanera R."/>
            <person name="Culley D."/>
            <person name="Daum C."/>
            <person name="Ezra D."/>
            <person name="Gonzalez J."/>
            <person name="Henrissat B."/>
            <person name="Kuo A."/>
            <person name="Liang C."/>
            <person name="Lipzen A."/>
            <person name="Lutzoni F."/>
            <person name="Magnuson J."/>
            <person name="Mondo S."/>
            <person name="Nolan M."/>
            <person name="Ohm R."/>
            <person name="Pangilinan J."/>
            <person name="Park H.-J."/>
            <person name="Ramirez L."/>
            <person name="Alfaro M."/>
            <person name="Sun H."/>
            <person name="Tritt A."/>
            <person name="Yoshinaga Y."/>
            <person name="Zwiers L.-H."/>
            <person name="Turgeon B."/>
            <person name="Goodwin S."/>
            <person name="Spatafora J."/>
            <person name="Crous P."/>
            <person name="Grigoriev I."/>
        </authorList>
    </citation>
    <scope>NUCLEOTIDE SEQUENCE</scope>
    <source>
        <strain evidence="1 3">CBS 304.34</strain>
    </source>
</reference>
<protein>
    <submittedName>
        <fullName evidence="1 3">Uncharacterized protein</fullName>
    </submittedName>
</protein>
<dbReference type="RefSeq" id="XP_033584851.1">
    <property type="nucleotide sequence ID" value="XM_033727481.1"/>
</dbReference>
<dbReference type="GeneID" id="54468374"/>
<dbReference type="EMBL" id="MU003692">
    <property type="protein sequence ID" value="KAF2817887.1"/>
    <property type="molecule type" value="Genomic_DNA"/>
</dbReference>
<accession>A0A6A6ZCF9</accession>
<gene>
    <name evidence="1 3" type="ORF">BDZ99DRAFT_565504</name>
</gene>
<reference evidence="3" key="3">
    <citation type="submission" date="2025-04" db="UniProtKB">
        <authorList>
            <consortium name="RefSeq"/>
        </authorList>
    </citation>
    <scope>IDENTIFICATION</scope>
    <source>
        <strain evidence="3">CBS 304.34</strain>
    </source>
</reference>
<dbReference type="OrthoDB" id="10586040at2759"/>
<dbReference type="Proteomes" id="UP000504636">
    <property type="component" value="Unplaced"/>
</dbReference>
<evidence type="ECO:0000313" key="3">
    <source>
        <dbReference type="RefSeq" id="XP_033584851.1"/>
    </source>
</evidence>
<reference evidence="3" key="2">
    <citation type="submission" date="2020-04" db="EMBL/GenBank/DDBJ databases">
        <authorList>
            <consortium name="NCBI Genome Project"/>
        </authorList>
    </citation>
    <scope>NUCLEOTIDE SEQUENCE</scope>
    <source>
        <strain evidence="3">CBS 304.34</strain>
    </source>
</reference>
<sequence length="445" mass="50380">MSPVNCHSIAPGQENTVSPYLGVMQPSLSNQNMSHAAPLAPNLLVAAMHASAGVNSPPDEAAFRFLSLPRELRDIVYEFSTTNGGSTRVLWKAGTGKREVQLVNLEDQTAIHTFHGLAMSNLQASEEASERYLAKTTPEFEEPGQFNVLFEQLGEERDGGKPKAYTRLSSIAFRSLAGPQAVKVFRNILDMPNIRRVVLVPRRRMWIDRLLSSPRVLNFLLKLKQKRAEDGRQTHLIFEANWFNAAHDYEANRRKCRMLAPAGRLDPDAVEDAVDALNDYWDTELANRLYDHITRLVHAKTDRIRDLRAGTSTPRIQAHIRRLRQQRRNLRDLRASNAYHADYDSPGVRDINLLGLDGGFDEAPNLEQERSRVHIRKPDAAKRPAPGFEEVLSLNFHHLPHEIKDSIHEIDATNDGIAKISWKDIIPLEGQLVQPITNTYRHFAR</sequence>
<proteinExistence type="predicted"/>
<evidence type="ECO:0000313" key="2">
    <source>
        <dbReference type="Proteomes" id="UP000504636"/>
    </source>
</evidence>
<keyword evidence="2" id="KW-1185">Reference proteome</keyword>
<name>A0A6A6ZCF9_9PEZI</name>
<organism evidence="1">
    <name type="scientific">Mytilinidion resinicola</name>
    <dbReference type="NCBI Taxonomy" id="574789"/>
    <lineage>
        <taxon>Eukaryota</taxon>
        <taxon>Fungi</taxon>
        <taxon>Dikarya</taxon>
        <taxon>Ascomycota</taxon>
        <taxon>Pezizomycotina</taxon>
        <taxon>Dothideomycetes</taxon>
        <taxon>Pleosporomycetidae</taxon>
        <taxon>Mytilinidiales</taxon>
        <taxon>Mytilinidiaceae</taxon>
        <taxon>Mytilinidion</taxon>
    </lineage>
</organism>
<evidence type="ECO:0000313" key="1">
    <source>
        <dbReference type="EMBL" id="KAF2817887.1"/>
    </source>
</evidence>